<evidence type="ECO:0000256" key="2">
    <source>
        <dbReference type="ARBA" id="ARBA00022840"/>
    </source>
</evidence>
<dbReference type="PANTHER" id="PTHR30492:SF0">
    <property type="entry name" value="METHYLGLYOXAL SYNTHASE"/>
    <property type="match status" value="1"/>
</dbReference>
<dbReference type="InterPro" id="IPR016064">
    <property type="entry name" value="NAD/diacylglycerol_kinase_sf"/>
</dbReference>
<dbReference type="GO" id="GO:0019242">
    <property type="term" value="P:methylglyoxal biosynthetic process"/>
    <property type="evidence" value="ECO:0007669"/>
    <property type="project" value="InterPro"/>
</dbReference>
<dbReference type="InterPro" id="IPR001206">
    <property type="entry name" value="Diacylglycerol_kinase_cat_dom"/>
</dbReference>
<accession>A0A3M8P919</accession>
<dbReference type="GO" id="GO:0008929">
    <property type="term" value="F:methylglyoxal synthase activity"/>
    <property type="evidence" value="ECO:0007669"/>
    <property type="project" value="InterPro"/>
</dbReference>
<feature type="domain" description="DAGKc" evidence="3">
    <location>
        <begin position="2"/>
        <end position="132"/>
    </location>
</feature>
<dbReference type="InterPro" id="IPR045540">
    <property type="entry name" value="YegS/DAGK_C"/>
</dbReference>
<dbReference type="InterPro" id="IPR004363">
    <property type="entry name" value="Methylgl_synth"/>
</dbReference>
<dbReference type="InterPro" id="IPR017438">
    <property type="entry name" value="ATP-NAD_kinase_N"/>
</dbReference>
<dbReference type="AlphaFoldDB" id="A0A3M8P919"/>
<dbReference type="InterPro" id="IPR005218">
    <property type="entry name" value="Diacylglycerol/lipid_kinase"/>
</dbReference>
<dbReference type="EMBL" id="RIAX01000003">
    <property type="protein sequence ID" value="RNF40112.1"/>
    <property type="molecule type" value="Genomic_DNA"/>
</dbReference>
<dbReference type="SMART" id="SM00046">
    <property type="entry name" value="DAGKc"/>
    <property type="match status" value="1"/>
</dbReference>
<evidence type="ECO:0000313" key="4">
    <source>
        <dbReference type="EMBL" id="RNF40112.1"/>
    </source>
</evidence>
<gene>
    <name evidence="4" type="ORF">EEX84_05605</name>
</gene>
<dbReference type="SUPFAM" id="SSF111331">
    <property type="entry name" value="NAD kinase/diacylglycerol kinase-like"/>
    <property type="match status" value="1"/>
</dbReference>
<dbReference type="OrthoDB" id="142078at2"/>
<keyword evidence="5" id="KW-1185">Reference proteome</keyword>
<keyword evidence="2" id="KW-0067">ATP-binding</keyword>
<reference evidence="4 5" key="1">
    <citation type="journal article" date="2018" name="Int. J. Syst. Evol. Microbiol.">
        <title>Planococcus salinus sp. nov., a moderately halophilic bacterium isolated from a saline-alkali soil.</title>
        <authorList>
            <person name="Gan L."/>
        </authorList>
    </citation>
    <scope>NUCLEOTIDE SEQUENCE [LARGE SCALE GENOMIC DNA]</scope>
    <source>
        <strain evidence="4 5">LCB217</strain>
    </source>
</reference>
<dbReference type="GO" id="GO:0005829">
    <property type="term" value="C:cytosol"/>
    <property type="evidence" value="ECO:0007669"/>
    <property type="project" value="TreeGrafter"/>
</dbReference>
<dbReference type="Proteomes" id="UP000275473">
    <property type="component" value="Unassembled WGS sequence"/>
</dbReference>
<dbReference type="GO" id="GO:0008654">
    <property type="term" value="P:phospholipid biosynthetic process"/>
    <property type="evidence" value="ECO:0007669"/>
    <property type="project" value="InterPro"/>
</dbReference>
<organism evidence="4 5">
    <name type="scientific">Planococcus salinus</name>
    <dbReference type="NCBI Taxonomy" id="1848460"/>
    <lineage>
        <taxon>Bacteria</taxon>
        <taxon>Bacillati</taxon>
        <taxon>Bacillota</taxon>
        <taxon>Bacilli</taxon>
        <taxon>Bacillales</taxon>
        <taxon>Caryophanaceae</taxon>
        <taxon>Planococcus</taxon>
    </lineage>
</organism>
<dbReference type="Gene3D" id="2.60.200.40">
    <property type="match status" value="1"/>
</dbReference>
<evidence type="ECO:0000256" key="1">
    <source>
        <dbReference type="ARBA" id="ARBA00022741"/>
    </source>
</evidence>
<evidence type="ECO:0000259" key="3">
    <source>
        <dbReference type="PROSITE" id="PS50146"/>
    </source>
</evidence>
<dbReference type="GO" id="GO:0005524">
    <property type="term" value="F:ATP binding"/>
    <property type="evidence" value="ECO:0007669"/>
    <property type="project" value="UniProtKB-KW"/>
</dbReference>
<dbReference type="NCBIfam" id="TIGR00147">
    <property type="entry name" value="YegS/Rv2252/BmrU family lipid kinase"/>
    <property type="match status" value="1"/>
</dbReference>
<protein>
    <submittedName>
        <fullName evidence="4">Diacylglycerol kinase family lipid kinase</fullName>
    </submittedName>
</protein>
<dbReference type="RefSeq" id="WP_123164621.1">
    <property type="nucleotide sequence ID" value="NZ_RIAX01000003.1"/>
</dbReference>
<name>A0A3M8P919_9BACL</name>
<dbReference type="Pfam" id="PF19279">
    <property type="entry name" value="YegS_C"/>
    <property type="match status" value="1"/>
</dbReference>
<keyword evidence="4" id="KW-0418">Kinase</keyword>
<proteinExistence type="predicted"/>
<dbReference type="Pfam" id="PF00781">
    <property type="entry name" value="DAGK_cat"/>
    <property type="match status" value="1"/>
</dbReference>
<dbReference type="PANTHER" id="PTHR30492">
    <property type="entry name" value="METHYLGLYOXAL SYNTHASE"/>
    <property type="match status" value="1"/>
</dbReference>
<sequence length="302" mass="32798">MPRFDRSVLLYNGKAGASTSEDLFPLAVPVLARESKNLELIQTGSEEEFTEACLAAEPADALFVAGGDGTVHLAVQALSKIEDPPVLGILPSGTCNDFARTLQIPLLLDEAAEELTAGMVEEVDTAQINGKFFLNFAGIGLITDASTNIDPQVKGRYGRLSYFMSALQSMRQAASFSFSIDVDGTQFTDEAVLLLVMNGNSIGTHTFPLASIDPTDGLLDVFVIQTTSIAAVLEWFSLSQPDTVPEELEHVAHFQGKRISIHTEEEMDVDTDGEIHEKTPVEIAVQPQRLKMLVPSRRDPDF</sequence>
<keyword evidence="4" id="KW-0808">Transferase</keyword>
<evidence type="ECO:0000313" key="5">
    <source>
        <dbReference type="Proteomes" id="UP000275473"/>
    </source>
</evidence>
<dbReference type="GO" id="GO:0016301">
    <property type="term" value="F:kinase activity"/>
    <property type="evidence" value="ECO:0007669"/>
    <property type="project" value="UniProtKB-KW"/>
</dbReference>
<dbReference type="PROSITE" id="PS50146">
    <property type="entry name" value="DAGK"/>
    <property type="match status" value="1"/>
</dbReference>
<keyword evidence="1" id="KW-0547">Nucleotide-binding</keyword>
<dbReference type="Gene3D" id="3.40.50.10330">
    <property type="entry name" value="Probable inorganic polyphosphate/atp-NAD kinase, domain 1"/>
    <property type="match status" value="1"/>
</dbReference>
<comment type="caution">
    <text evidence="4">The sequence shown here is derived from an EMBL/GenBank/DDBJ whole genome shotgun (WGS) entry which is preliminary data.</text>
</comment>